<name>A0A853FY00_9BURK</name>
<evidence type="ECO:0000313" key="2">
    <source>
        <dbReference type="EMBL" id="NYT48969.1"/>
    </source>
</evidence>
<dbReference type="GO" id="GO:0046464">
    <property type="term" value="P:acylglycerol catabolic process"/>
    <property type="evidence" value="ECO:0007669"/>
    <property type="project" value="TreeGrafter"/>
</dbReference>
<keyword evidence="3" id="KW-1185">Reference proteome</keyword>
<dbReference type="GO" id="GO:0047372">
    <property type="term" value="F:monoacylglycerol lipase activity"/>
    <property type="evidence" value="ECO:0007669"/>
    <property type="project" value="TreeGrafter"/>
</dbReference>
<dbReference type="InterPro" id="IPR000073">
    <property type="entry name" value="AB_hydrolase_1"/>
</dbReference>
<dbReference type="InterPro" id="IPR000639">
    <property type="entry name" value="Epox_hydrolase-like"/>
</dbReference>
<dbReference type="GO" id="GO:0016020">
    <property type="term" value="C:membrane"/>
    <property type="evidence" value="ECO:0007669"/>
    <property type="project" value="TreeGrafter"/>
</dbReference>
<evidence type="ECO:0000259" key="1">
    <source>
        <dbReference type="Pfam" id="PF00561"/>
    </source>
</evidence>
<feature type="domain" description="AB hydrolase-1" evidence="1">
    <location>
        <begin position="34"/>
        <end position="282"/>
    </location>
</feature>
<dbReference type="PRINTS" id="PR00412">
    <property type="entry name" value="EPOXHYDRLASE"/>
</dbReference>
<accession>A0A853FY00</accession>
<dbReference type="EMBL" id="JACCEM010000003">
    <property type="protein sequence ID" value="NYT48969.1"/>
    <property type="molecule type" value="Genomic_DNA"/>
</dbReference>
<dbReference type="AlphaFoldDB" id="A0A853FY00"/>
<organism evidence="2 3">
    <name type="scientific">Parapusillimonas granuli</name>
    <dbReference type="NCBI Taxonomy" id="380911"/>
    <lineage>
        <taxon>Bacteria</taxon>
        <taxon>Pseudomonadati</taxon>
        <taxon>Pseudomonadota</taxon>
        <taxon>Betaproteobacteria</taxon>
        <taxon>Burkholderiales</taxon>
        <taxon>Alcaligenaceae</taxon>
        <taxon>Parapusillimonas</taxon>
    </lineage>
</organism>
<dbReference type="PANTHER" id="PTHR43798">
    <property type="entry name" value="MONOACYLGLYCEROL LIPASE"/>
    <property type="match status" value="1"/>
</dbReference>
<dbReference type="Gene3D" id="3.40.50.1820">
    <property type="entry name" value="alpha/beta hydrolase"/>
    <property type="match status" value="1"/>
</dbReference>
<protein>
    <submittedName>
        <fullName evidence="2">Alpha/beta hydrolase</fullName>
    </submittedName>
</protein>
<comment type="caution">
    <text evidence="2">The sequence shown here is derived from an EMBL/GenBank/DDBJ whole genome shotgun (WGS) entry which is preliminary data.</text>
</comment>
<dbReference type="InterPro" id="IPR050266">
    <property type="entry name" value="AB_hydrolase_sf"/>
</dbReference>
<reference evidence="2 3" key="1">
    <citation type="submission" date="2020-07" db="EMBL/GenBank/DDBJ databases">
        <title>Taxonomic revisions and descriptions of new bacterial species based on genomic comparisons in the high-G+C-content subgroup of the family Alcaligenaceae.</title>
        <authorList>
            <person name="Szabo A."/>
            <person name="Felfoldi T."/>
        </authorList>
    </citation>
    <scope>NUCLEOTIDE SEQUENCE [LARGE SCALE GENOMIC DNA]</scope>
    <source>
        <strain evidence="2 3">LMG 24012</strain>
    </source>
</reference>
<proteinExistence type="predicted"/>
<sequence length="301" mass="33829">MQTGLFPSFQRRKAVVESDCGELAIPFVLGGEGPPLLLLHGFPQTHAMWHKVAPALAQRFTVVASDLRGYGDAGKPSGDGHNFYGKRAMAADQWRLMRSLGYERFDILAHDRGARVAHRLALDHPEAVGRLMLLDIAPTLSMYEQTDLVFATVYWHWFFLIQKAPLPETLIGADPEFMLRSFMGGRHAGLKAFAPEAWAEYVRAARNPAAIHAMCEDYRASATIDLEHDREDRAAGRILRIPLRVLWGEFGGLNRCLRPLERWKDYAPDVQGRALPCGHYIAEELPELLIGEALEFFKGPR</sequence>
<dbReference type="SUPFAM" id="SSF53474">
    <property type="entry name" value="alpha/beta-Hydrolases"/>
    <property type="match status" value="1"/>
</dbReference>
<dbReference type="Proteomes" id="UP000559809">
    <property type="component" value="Unassembled WGS sequence"/>
</dbReference>
<dbReference type="RefSeq" id="WP_180154267.1">
    <property type="nucleotide sequence ID" value="NZ_JACCEM010000003.1"/>
</dbReference>
<evidence type="ECO:0000313" key="3">
    <source>
        <dbReference type="Proteomes" id="UP000559809"/>
    </source>
</evidence>
<dbReference type="Pfam" id="PF00561">
    <property type="entry name" value="Abhydrolase_1"/>
    <property type="match status" value="1"/>
</dbReference>
<keyword evidence="2" id="KW-0378">Hydrolase</keyword>
<dbReference type="PANTHER" id="PTHR43798:SF33">
    <property type="entry name" value="HYDROLASE, PUTATIVE (AFU_ORTHOLOGUE AFUA_2G14860)-RELATED"/>
    <property type="match status" value="1"/>
</dbReference>
<gene>
    <name evidence="2" type="ORF">H0A72_06555</name>
</gene>
<dbReference type="InterPro" id="IPR029058">
    <property type="entry name" value="AB_hydrolase_fold"/>
</dbReference>